<comment type="cofactor">
    <cofactor evidence="1">
        <name>Zn(2+)</name>
        <dbReference type="ChEBI" id="CHEBI:29105"/>
    </cofactor>
</comment>
<dbReference type="Gene3D" id="2.70.70.10">
    <property type="entry name" value="Glucose Permease (Domain IIA)"/>
    <property type="match status" value="1"/>
</dbReference>
<organism evidence="8 9">
    <name type="scientific">Propylenella binzhouense</name>
    <dbReference type="NCBI Taxonomy" id="2555902"/>
    <lineage>
        <taxon>Bacteria</taxon>
        <taxon>Pseudomonadati</taxon>
        <taxon>Pseudomonadota</taxon>
        <taxon>Alphaproteobacteria</taxon>
        <taxon>Hyphomicrobiales</taxon>
        <taxon>Propylenellaceae</taxon>
        <taxon>Propylenella</taxon>
    </lineage>
</organism>
<dbReference type="Pfam" id="PF01551">
    <property type="entry name" value="Peptidase_M23"/>
    <property type="match status" value="1"/>
</dbReference>
<name>A0A964WW45_9HYPH</name>
<feature type="non-terminal residue" evidence="8">
    <location>
        <position position="1"/>
    </location>
</feature>
<dbReference type="PANTHER" id="PTHR21666:SF288">
    <property type="entry name" value="CELL DIVISION PROTEIN YTFB"/>
    <property type="match status" value="1"/>
</dbReference>
<keyword evidence="2" id="KW-0645">Protease</keyword>
<evidence type="ECO:0000256" key="4">
    <source>
        <dbReference type="ARBA" id="ARBA00022801"/>
    </source>
</evidence>
<comment type="caution">
    <text evidence="8">The sequence shown here is derived from an EMBL/GenBank/DDBJ whole genome shotgun (WGS) entry which is preliminary data.</text>
</comment>
<dbReference type="InterPro" id="IPR016047">
    <property type="entry name" value="M23ase_b-sheet_dom"/>
</dbReference>
<accession>A0A964WW45</accession>
<dbReference type="AlphaFoldDB" id="A0A964WW45"/>
<evidence type="ECO:0000256" key="2">
    <source>
        <dbReference type="ARBA" id="ARBA00022670"/>
    </source>
</evidence>
<evidence type="ECO:0000313" key="9">
    <source>
        <dbReference type="Proteomes" id="UP000773614"/>
    </source>
</evidence>
<evidence type="ECO:0000256" key="1">
    <source>
        <dbReference type="ARBA" id="ARBA00001947"/>
    </source>
</evidence>
<dbReference type="GO" id="GO:0006508">
    <property type="term" value="P:proteolysis"/>
    <property type="evidence" value="ECO:0007669"/>
    <property type="project" value="UniProtKB-KW"/>
</dbReference>
<dbReference type="Proteomes" id="UP000773614">
    <property type="component" value="Unassembled WGS sequence"/>
</dbReference>
<dbReference type="PANTHER" id="PTHR21666">
    <property type="entry name" value="PEPTIDASE-RELATED"/>
    <property type="match status" value="1"/>
</dbReference>
<dbReference type="CDD" id="cd12797">
    <property type="entry name" value="M23_peptidase"/>
    <property type="match status" value="1"/>
</dbReference>
<evidence type="ECO:0000259" key="7">
    <source>
        <dbReference type="Pfam" id="PF01551"/>
    </source>
</evidence>
<proteinExistence type="predicted"/>
<keyword evidence="9" id="KW-1185">Reference proteome</keyword>
<dbReference type="OrthoDB" id="9805070at2"/>
<feature type="domain" description="M23ase beta-sheet core" evidence="7">
    <location>
        <begin position="457"/>
        <end position="553"/>
    </location>
</feature>
<dbReference type="GO" id="GO:0004222">
    <property type="term" value="F:metalloendopeptidase activity"/>
    <property type="evidence" value="ECO:0007669"/>
    <property type="project" value="TreeGrafter"/>
</dbReference>
<dbReference type="Gene3D" id="3.10.450.350">
    <property type="match status" value="1"/>
</dbReference>
<dbReference type="GO" id="GO:0046872">
    <property type="term" value="F:metal ion binding"/>
    <property type="evidence" value="ECO:0007669"/>
    <property type="project" value="UniProtKB-KW"/>
</dbReference>
<protein>
    <submittedName>
        <fullName evidence="8">M23 family metallopeptidase</fullName>
    </submittedName>
</protein>
<keyword evidence="5" id="KW-0862">Zinc</keyword>
<dbReference type="InterPro" id="IPR050570">
    <property type="entry name" value="Cell_wall_metabolism_enzyme"/>
</dbReference>
<keyword evidence="3" id="KW-0479">Metal-binding</keyword>
<dbReference type="SUPFAM" id="SSF51261">
    <property type="entry name" value="Duplicated hybrid motif"/>
    <property type="match status" value="1"/>
</dbReference>
<reference evidence="8" key="1">
    <citation type="submission" date="2019-03" db="EMBL/GenBank/DDBJ databases">
        <title>Afifella sp. nov., isolated from activated sludge.</title>
        <authorList>
            <person name="Li Q."/>
            <person name="Liu Y."/>
        </authorList>
    </citation>
    <scope>NUCLEOTIDE SEQUENCE</scope>
    <source>
        <strain evidence="8">L72</strain>
    </source>
</reference>
<evidence type="ECO:0000256" key="3">
    <source>
        <dbReference type="ARBA" id="ARBA00022723"/>
    </source>
</evidence>
<dbReference type="RefSeq" id="WP_161142809.1">
    <property type="nucleotide sequence ID" value="NZ_SPKJ01000187.1"/>
</dbReference>
<evidence type="ECO:0000313" key="8">
    <source>
        <dbReference type="EMBL" id="MYZ50495.1"/>
    </source>
</evidence>
<dbReference type="EMBL" id="SPKJ01000187">
    <property type="protein sequence ID" value="MYZ50495.1"/>
    <property type="molecule type" value="Genomic_DNA"/>
</dbReference>
<keyword evidence="6" id="KW-0482">Metalloprotease</keyword>
<sequence>ALGLGGGALQAAVGLGPGAVLAPTFEAARPGALASAGGVAVKGDRMRPVPETEIVRRVIPVSTVTRVGDRDIVRVRPFAHVASALSAPVAPEIAARIPDFNPLKIFSGSDEPTEVAASDAIYGAEVDGEVAIKVSDFPSAGIVFDDKAELALAEVRRSVREAAPFLADGAVEVASLPYIDSARFEIGTDATDAISSLAVAIVPENVSLVEKSEDPQTGVDVDERIVSVGRKDSFERLLADAGATEEEAEDIAAAFSANFSVGVKPGEKLRFGLAADADGRTRPVRISLYGTDSHLGTVAMSDTGSYVAAEEPPFDESVFAEDEPAPAAGNLPTLYAGLWGTGLSLGMPQPLIEDLVKVFSYDVDLQAHLSPADSMEVVYESDGDETESAEILYASVTLGGVPRRFYRFRTADDGVVDYYDEEGKSAKKFLMRKPIAGGRFSSPFGMRRHPILGRYRLHSGVDWAAPRGTPIMASGNGVVEFAGTKSGYGRQVRIRHANGYETAYGHMSAIGKGITEGVRVRQGQIIGYVGSSGLSTGSHVHYEVLVNDRFVDPMKIRVPRGRTLQGSQLAKFERERGRIDALIARDNGDRYADTRS</sequence>
<evidence type="ECO:0000256" key="5">
    <source>
        <dbReference type="ARBA" id="ARBA00022833"/>
    </source>
</evidence>
<keyword evidence="4" id="KW-0378">Hydrolase</keyword>
<dbReference type="InterPro" id="IPR011055">
    <property type="entry name" value="Dup_hybrid_motif"/>
</dbReference>
<evidence type="ECO:0000256" key="6">
    <source>
        <dbReference type="ARBA" id="ARBA00023049"/>
    </source>
</evidence>
<gene>
    <name evidence="8" type="ORF">E4O86_22610</name>
</gene>